<dbReference type="Gene3D" id="3.30.70.1440">
    <property type="entry name" value="Multidrug efflux transporter AcrB pore domain"/>
    <property type="match status" value="1"/>
</dbReference>
<dbReference type="InterPro" id="IPR027463">
    <property type="entry name" value="AcrB_DN_DC_subdom"/>
</dbReference>
<dbReference type="SUPFAM" id="SSF82714">
    <property type="entry name" value="Multidrug efflux transporter AcrB TolC docking domain, DN and DC subdomains"/>
    <property type="match status" value="2"/>
</dbReference>
<keyword evidence="3" id="KW-1185">Reference proteome</keyword>
<dbReference type="Gene3D" id="3.30.2090.10">
    <property type="entry name" value="Multidrug efflux transporter AcrB TolC docking domain, DN and DC subdomains"/>
    <property type="match status" value="2"/>
</dbReference>
<evidence type="ECO:0000313" key="2">
    <source>
        <dbReference type="EMBL" id="QKE91547.1"/>
    </source>
</evidence>
<gene>
    <name evidence="2" type="ORF">HN018_17245</name>
</gene>
<feature type="transmembrane region" description="Helical" evidence="1">
    <location>
        <begin position="360"/>
        <end position="380"/>
    </location>
</feature>
<keyword evidence="1" id="KW-0812">Transmembrane</keyword>
<dbReference type="SUPFAM" id="SSF82866">
    <property type="entry name" value="Multidrug efflux transporter AcrB transmembrane domain"/>
    <property type="match status" value="2"/>
</dbReference>
<keyword evidence="1" id="KW-0472">Membrane</keyword>
<dbReference type="SUPFAM" id="SSF82693">
    <property type="entry name" value="Multidrug efflux transporter AcrB pore domain, PN1, PN2, PC1 and PC2 subdomains"/>
    <property type="match status" value="2"/>
</dbReference>
<feature type="transmembrane region" description="Helical" evidence="1">
    <location>
        <begin position="544"/>
        <end position="564"/>
    </location>
</feature>
<dbReference type="Gene3D" id="1.20.1640.10">
    <property type="entry name" value="Multidrug efflux transporter AcrB transmembrane domain"/>
    <property type="match status" value="2"/>
</dbReference>
<dbReference type="PANTHER" id="PTHR32063:SF8">
    <property type="entry name" value="CATION EFFLUX PROTEIN"/>
    <property type="match status" value="1"/>
</dbReference>
<feature type="transmembrane region" description="Helical" evidence="1">
    <location>
        <begin position="465"/>
        <end position="491"/>
    </location>
</feature>
<reference evidence="2 3" key="1">
    <citation type="journal article" date="2014" name="World J. Microbiol. Biotechnol.">
        <title>Biodiversity and physiological characteristics of Antarctic and Arctic lichens-associated bacteria.</title>
        <authorList>
            <person name="Lee Y.M."/>
            <person name="Kim E.H."/>
            <person name="Lee H.K."/>
            <person name="Hong S.G."/>
        </authorList>
    </citation>
    <scope>NUCLEOTIDE SEQUENCE [LARGE SCALE GENOMIC DNA]</scope>
    <source>
        <strain evidence="2 3">PAMC 26569</strain>
    </source>
</reference>
<dbReference type="PANTHER" id="PTHR32063">
    <property type="match status" value="1"/>
</dbReference>
<dbReference type="Pfam" id="PF00873">
    <property type="entry name" value="ACR_tran"/>
    <property type="match status" value="1"/>
</dbReference>
<organism evidence="2 3">
    <name type="scientific">Lichenicola cladoniae</name>
    <dbReference type="NCBI Taxonomy" id="1484109"/>
    <lineage>
        <taxon>Bacteria</taxon>
        <taxon>Pseudomonadati</taxon>
        <taxon>Pseudomonadota</taxon>
        <taxon>Alphaproteobacteria</taxon>
        <taxon>Acetobacterales</taxon>
        <taxon>Acetobacteraceae</taxon>
        <taxon>Lichenicola</taxon>
    </lineage>
</organism>
<feature type="transmembrane region" description="Helical" evidence="1">
    <location>
        <begin position="953"/>
        <end position="977"/>
    </location>
</feature>
<feature type="transmembrane region" description="Helical" evidence="1">
    <location>
        <begin position="12"/>
        <end position="32"/>
    </location>
</feature>
<keyword evidence="1" id="KW-1133">Transmembrane helix</keyword>
<feature type="transmembrane region" description="Helical" evidence="1">
    <location>
        <begin position="903"/>
        <end position="920"/>
    </location>
</feature>
<protein>
    <submittedName>
        <fullName evidence="2">Efflux RND transporter permease subunit</fullName>
    </submittedName>
</protein>
<dbReference type="GO" id="GO:0042910">
    <property type="term" value="F:xenobiotic transmembrane transporter activity"/>
    <property type="evidence" value="ECO:0007669"/>
    <property type="project" value="TreeGrafter"/>
</dbReference>
<dbReference type="KEGG" id="lck:HN018_17245"/>
<accession>A0A6M8HTQ9</accession>
<dbReference type="AlphaFoldDB" id="A0A6M8HTQ9"/>
<feature type="transmembrane region" description="Helical" evidence="1">
    <location>
        <begin position="1031"/>
        <end position="1054"/>
    </location>
</feature>
<dbReference type="Proteomes" id="UP000500767">
    <property type="component" value="Chromosome"/>
</dbReference>
<feature type="transmembrane region" description="Helical" evidence="1">
    <location>
        <begin position="927"/>
        <end position="947"/>
    </location>
</feature>
<dbReference type="RefSeq" id="WP_171832925.1">
    <property type="nucleotide sequence ID" value="NZ_CP053708.1"/>
</dbReference>
<sequence>MGLVKFALKYRITFYVMAVLIMLAGGGAAIVMPKDVLPDVNIPVVTIIWTYTGLDTPDMQNQVTSYNELALSNNVVGIRDMESTTLQGITITKVYFQPGIDISLALSQVSSATNAIRGLLPPGIQPPIVIRFSASSVPVIQIAATSEVESQADVYNYVRFRLRSTLQTTPGSTMPPPYGGVPEQVMIDLDPHAMQAYGLTPMQVVTAVNAQSLTVPSGLAKLGQTQFIMRMNTLPKVLDALNTIPIKLVNGSPILLRDIGWARAGGPPQQNMVHVNGQNGLLLPVLKNGSTSTIDIVNTVKSMLPGIIAAAPKDIHIVSLFDQSVFVSEAIRDVAEEGLIAAALTGLMILLFLGSWRATLVVLVSIPLAVLSSLAVLAAMGETMNVMTLGGLALAVGILVDDATVAIENTYRVMETGKGFRESVVEGASAIAKPTLISTLSICSAFVSVLFLVGAPKYIFTPQALAVVFAMLASYVLSRTLVPILIDVLVAPEHKRREEEKEKPDQDRSKPGLFSRIHAGFERGFGRFHSRYLGLLHVVLERRVLTGAVVGVVLVVCGCLFPFLGEDYFPAIESGQITLHVRARSGTRIEEAAKLFSRVEDTMREVAGQDSKGASNVVTVLDNIGLPSVNYNLAFNDGTFVSYSDGQILATLKPGISGSQVTKRLRVLLHQRFPDTIFYFQPADIITQILDFGVPSQIDVQVHGRHGPVDLAMARTLERRLKTLPGLVDVHLQQVVDAPEFLAEIDRQRASELGLTEQQIANQLNISLSGSFQVAPNFWTDPKTGIPWQLTVQTPEYRLDNLAQIANTPLVTGDGGVNGPQPVSLLSNVATFHRGIEQSVLSHVNTEPTFDVYAAVQDTDLGSAARAINRIVKEEQKHLQAPDKIIVRGQIESMNSAFSHIEIGLFVAVVAVYLLMVLNYQDWGDPFVVLCALPLVFCGIVLSLFITHTTFSIASLMGAIMSVGVASANSILLVTFAREHREETGCSAIEGAIAAADARLRPVLMTAGAMVVGLIPMALDLGQGGEQNAALARAVIGGITVGTCSTLLFVPFLYSLFRTGPVRGPEDYV</sequence>
<feature type="transmembrane region" description="Helical" evidence="1">
    <location>
        <begin position="998"/>
        <end position="1019"/>
    </location>
</feature>
<dbReference type="InterPro" id="IPR001036">
    <property type="entry name" value="Acrflvin-R"/>
</dbReference>
<dbReference type="Gene3D" id="3.30.70.1320">
    <property type="entry name" value="Multidrug efflux transporter AcrB pore domain like"/>
    <property type="match status" value="1"/>
</dbReference>
<proteinExistence type="predicted"/>
<name>A0A6M8HTQ9_9PROT</name>
<dbReference type="GO" id="GO:0005886">
    <property type="term" value="C:plasma membrane"/>
    <property type="evidence" value="ECO:0007669"/>
    <property type="project" value="TreeGrafter"/>
</dbReference>
<evidence type="ECO:0000313" key="3">
    <source>
        <dbReference type="Proteomes" id="UP000500767"/>
    </source>
</evidence>
<dbReference type="PRINTS" id="PR00702">
    <property type="entry name" value="ACRIFLAVINRP"/>
</dbReference>
<dbReference type="EMBL" id="CP053708">
    <property type="protein sequence ID" value="QKE91547.1"/>
    <property type="molecule type" value="Genomic_DNA"/>
</dbReference>
<dbReference type="Gene3D" id="3.30.70.1430">
    <property type="entry name" value="Multidrug efflux transporter AcrB pore domain"/>
    <property type="match status" value="2"/>
</dbReference>
<feature type="transmembrane region" description="Helical" evidence="1">
    <location>
        <begin position="428"/>
        <end position="453"/>
    </location>
</feature>
<evidence type="ECO:0000256" key="1">
    <source>
        <dbReference type="SAM" id="Phobius"/>
    </source>
</evidence>